<dbReference type="VEuPathDB" id="TriTrypDB:BSAL_34995"/>
<dbReference type="SUPFAM" id="SSF63825">
    <property type="entry name" value="YWTD domain"/>
    <property type="match status" value="1"/>
</dbReference>
<evidence type="ECO:0000259" key="6">
    <source>
        <dbReference type="PROSITE" id="PS51516"/>
    </source>
</evidence>
<gene>
    <name evidence="7" type="ORF">BSAL_34995</name>
</gene>
<feature type="transmembrane region" description="Helical" evidence="5">
    <location>
        <begin position="496"/>
        <end position="516"/>
    </location>
</feature>
<accession>A0A0S4JKE4</accession>
<keyword evidence="5" id="KW-0472">Membrane</keyword>
<dbReference type="EMBL" id="CYKH01001987">
    <property type="protein sequence ID" value="CUG91964.1"/>
    <property type="molecule type" value="Genomic_DNA"/>
</dbReference>
<feature type="region of interest" description="Disordered" evidence="4">
    <location>
        <begin position="849"/>
        <end position="894"/>
    </location>
</feature>
<feature type="compositionally biased region" description="Polar residues" evidence="4">
    <location>
        <begin position="849"/>
        <end position="867"/>
    </location>
</feature>
<dbReference type="InterPro" id="IPR011042">
    <property type="entry name" value="6-blade_b-propeller_TolB-like"/>
</dbReference>
<feature type="transmembrane region" description="Helical" evidence="5">
    <location>
        <begin position="450"/>
        <end position="475"/>
    </location>
</feature>
<feature type="region of interest" description="Disordered" evidence="4">
    <location>
        <begin position="777"/>
        <end position="800"/>
    </location>
</feature>
<evidence type="ECO:0000256" key="1">
    <source>
        <dbReference type="ARBA" id="ARBA00023015"/>
    </source>
</evidence>
<proteinExistence type="predicted"/>
<name>A0A0S4JKE4_BODSA</name>
<evidence type="ECO:0000313" key="8">
    <source>
        <dbReference type="Proteomes" id="UP000051952"/>
    </source>
</evidence>
<keyword evidence="2" id="KW-0804">Transcription</keyword>
<keyword evidence="5" id="KW-1133">Transmembrane helix</keyword>
<keyword evidence="3" id="KW-0539">Nucleus</keyword>
<sequence>MPSLMPQSMVTKTVVVASSGSNLPFAPCALTININNETIIKLNESAPVFDFRTDFAIAPSALAAAAFNTSRSMNRTLLVGDAGPSARIFNVENPVTDSAYYVPRPIVGSACAVDGRFDNGTTVVRGSTSIGSPRYIALDPATGDVFLAQSYSVARLEQATQVLTYYFGSDTRPMNMSAPVLDELYFGGTIKRWDATTDHPNQLAVDGEKRMLYVAEQFSIRAVDMASGDATVILGGAASSLRYMYDWFPMALSKCTINPETPCNASDVMLLQTAGVALYRRNDSATDALVEWLFVADVTAALIYRLDLGKEGGVGAVTVVAGQALRSGIEDGSWTSSMVRAPRTLAVGRRHLYVMDDGAVRVMELDAARPVPVTPTDPPVDPTPATTTEVFVTASVVVSVVTSGAATLDVVPILMVGNIACVANSNAKANMLTDVFLFVDALNELVVKPWLLVAVWVAFAALHVVVAVTVARCGGHAASVGSILRDGYAAGRFPKYSLMFGELALPLSIFVGWRAVFDTTASASDIAGSLAALLVAHLCLIGLSQMYIRGGVSEAFFLAHHWQLSTCNGDPVDNFSSTSGGSRRGNNPSIDAINTSTIQGSFTNLIHDKDVVELKSSDRVAQCEMDFFLPRGTWQPTNIKNAMGPLFTKFDPPYKTRKSLEYLPALLTAFLTGIAVIDTSGVGCPTAMLIIGIAYIVAAAVIMLLRVYRRPLDNLLTAVANIAFAAVCILKGIAPSHADVAAAIQIVQSACLFLKVLYSLYVWFRERPLLRLEEDDEHNKSLRGTPRFGDDGDDVLNNRNSTRGTAVAFAHTQLDQEDAMELAAMQAPADPVHMTSSFSDGRAAVNASPANYQQHRQESSQAMTTSPMVGAAQLSPPPLLPQVQSTDDLDDVDL</sequence>
<dbReference type="InterPro" id="IPR021934">
    <property type="entry name" value="Sox_C"/>
</dbReference>
<evidence type="ECO:0000256" key="3">
    <source>
        <dbReference type="ARBA" id="ARBA00023242"/>
    </source>
</evidence>
<evidence type="ECO:0000256" key="2">
    <source>
        <dbReference type="ARBA" id="ARBA00023163"/>
    </source>
</evidence>
<evidence type="ECO:0000256" key="5">
    <source>
        <dbReference type="SAM" id="Phobius"/>
    </source>
</evidence>
<dbReference type="PROSITE" id="PS51516">
    <property type="entry name" value="SOX_C"/>
    <property type="match status" value="1"/>
</dbReference>
<protein>
    <submittedName>
        <fullName evidence="7">Transmembrane protein, putative</fullName>
    </submittedName>
</protein>
<keyword evidence="8" id="KW-1185">Reference proteome</keyword>
<evidence type="ECO:0000313" key="7">
    <source>
        <dbReference type="EMBL" id="CUG91964.1"/>
    </source>
</evidence>
<feature type="transmembrane region" description="Helical" evidence="5">
    <location>
        <begin position="528"/>
        <end position="548"/>
    </location>
</feature>
<feature type="transmembrane region" description="Helical" evidence="5">
    <location>
        <begin position="689"/>
        <end position="708"/>
    </location>
</feature>
<evidence type="ECO:0000256" key="4">
    <source>
        <dbReference type="SAM" id="MobiDB-lite"/>
    </source>
</evidence>
<dbReference type="Gene3D" id="2.120.10.30">
    <property type="entry name" value="TolB, C-terminal domain"/>
    <property type="match status" value="1"/>
</dbReference>
<feature type="domain" description="Sox C-terminal" evidence="6">
    <location>
        <begin position="836"/>
        <end position="894"/>
    </location>
</feature>
<dbReference type="Proteomes" id="UP000051952">
    <property type="component" value="Unassembled WGS sequence"/>
</dbReference>
<reference evidence="8" key="1">
    <citation type="submission" date="2015-09" db="EMBL/GenBank/DDBJ databases">
        <authorList>
            <consortium name="Pathogen Informatics"/>
        </authorList>
    </citation>
    <scope>NUCLEOTIDE SEQUENCE [LARGE SCALE GENOMIC DNA]</scope>
    <source>
        <strain evidence="8">Lake Konstanz</strain>
    </source>
</reference>
<keyword evidence="5 7" id="KW-0812">Transmembrane</keyword>
<keyword evidence="1" id="KW-0805">Transcription regulation</keyword>
<feature type="transmembrane region" description="Helical" evidence="5">
    <location>
        <begin position="715"/>
        <end position="734"/>
    </location>
</feature>
<dbReference type="AlphaFoldDB" id="A0A0S4JKE4"/>
<organism evidence="7 8">
    <name type="scientific">Bodo saltans</name>
    <name type="common">Flagellated protozoan</name>
    <dbReference type="NCBI Taxonomy" id="75058"/>
    <lineage>
        <taxon>Eukaryota</taxon>
        <taxon>Discoba</taxon>
        <taxon>Euglenozoa</taxon>
        <taxon>Kinetoplastea</taxon>
        <taxon>Metakinetoplastina</taxon>
        <taxon>Eubodonida</taxon>
        <taxon>Bodonidae</taxon>
        <taxon>Bodo</taxon>
    </lineage>
</organism>
<feature type="transmembrane region" description="Helical" evidence="5">
    <location>
        <begin position="740"/>
        <end position="764"/>
    </location>
</feature>
<feature type="transmembrane region" description="Helical" evidence="5">
    <location>
        <begin position="659"/>
        <end position="677"/>
    </location>
</feature>